<keyword evidence="4" id="KW-1185">Reference proteome</keyword>
<dbReference type="GO" id="GO:0017168">
    <property type="term" value="F:5-oxoprolinase (ATP-hydrolyzing) activity"/>
    <property type="evidence" value="ECO:0007669"/>
    <property type="project" value="TreeGrafter"/>
</dbReference>
<sequence length="560" mass="60170">MTTLDGATAEVVRSYLLSAAEEMRATLIRTSFNPVIYEVHDFGMSMYDAQLRLIAEATGLGIFLGANDYSLRKGVEYVGRENLYPGDVVLLNYPYWNAAHSYDATLFAPVFQPDPADPGGDGELVAFLCIRAHWMDLGAKDPGYVLDSTDVHQEGLLFPGTKVVERGEPVRAIHELIRFNSRMPGETLGDLHAQIAALRTGERRFLEILGKFGKPAVASAIEWMIADGKARTSAALATLPQGSWTAVDWLDDDGVGDEPVRMQATVTIADGTFTVDFAGSSAAVRGPVNMPFGATEAICKVVLKSLTSRDQPSNEGTTAPLRVRAEPSTLFHAVYPQPTFTLWTGNVALELIYKALAQGMAEQLPASSGGDLPGFMMVGVHPDTGQLFAVSNNEPVGWGGAPEHDGANATSHVAACTGRATPVEVMEARTGMFIERWEIRTDSGGAGQFRGGAGLRRDITFVSPGEFLSVIKKTRTRPWALLGGEEPEPNQFVVHPGTDREARVSTTRTPVQPGDRVTVLTAGGGGHGDPRQRDPESVRRDVAEGYVSAEAAREIYGVAP</sequence>
<accession>A0A895YEG7</accession>
<protein>
    <submittedName>
        <fullName evidence="3">Hydantoinase B/oxoprolinase family protein</fullName>
    </submittedName>
</protein>
<dbReference type="InterPro" id="IPR003692">
    <property type="entry name" value="Hydantoinase_B"/>
</dbReference>
<dbReference type="Pfam" id="PF02538">
    <property type="entry name" value="Hydantoinase_B"/>
    <property type="match status" value="1"/>
</dbReference>
<dbReference type="RefSeq" id="WP_239678175.1">
    <property type="nucleotide sequence ID" value="NZ_CP070499.1"/>
</dbReference>
<dbReference type="GO" id="GO:0006749">
    <property type="term" value="P:glutathione metabolic process"/>
    <property type="evidence" value="ECO:0007669"/>
    <property type="project" value="TreeGrafter"/>
</dbReference>
<dbReference type="AlphaFoldDB" id="A0A895YEG7"/>
<dbReference type="GO" id="GO:0005829">
    <property type="term" value="C:cytosol"/>
    <property type="evidence" value="ECO:0007669"/>
    <property type="project" value="TreeGrafter"/>
</dbReference>
<evidence type="ECO:0000259" key="2">
    <source>
        <dbReference type="Pfam" id="PF02538"/>
    </source>
</evidence>
<feature type="region of interest" description="Disordered" evidence="1">
    <location>
        <begin position="520"/>
        <end position="541"/>
    </location>
</feature>
<reference evidence="3" key="1">
    <citation type="submission" date="2021-02" db="EMBL/GenBank/DDBJ databases">
        <title>Natrosporangium hydrolyticum gen. nov., sp. nov, a haloalkaliphilic actinobacterium from a soda solonchak soil.</title>
        <authorList>
            <person name="Sorokin D.Y."/>
            <person name="Khijniak T.V."/>
            <person name="Zakharycheva A.P."/>
            <person name="Boueva O.V."/>
            <person name="Ariskina E.V."/>
            <person name="Hahnke R.L."/>
            <person name="Bunk B."/>
            <person name="Sproer C."/>
            <person name="Schumann P."/>
            <person name="Evtushenko L.I."/>
            <person name="Kublanov I.V."/>
        </authorList>
    </citation>
    <scope>NUCLEOTIDE SEQUENCE</scope>
    <source>
        <strain evidence="3">DSM 106523</strain>
    </source>
</reference>
<feature type="compositionally biased region" description="Basic and acidic residues" evidence="1">
    <location>
        <begin position="528"/>
        <end position="541"/>
    </location>
</feature>
<evidence type="ECO:0000313" key="3">
    <source>
        <dbReference type="EMBL" id="QSB15981.1"/>
    </source>
</evidence>
<dbReference type="EMBL" id="CP070499">
    <property type="protein sequence ID" value="QSB15981.1"/>
    <property type="molecule type" value="Genomic_DNA"/>
</dbReference>
<organism evidence="3 4">
    <name type="scientific">Natronosporangium hydrolyticum</name>
    <dbReference type="NCBI Taxonomy" id="2811111"/>
    <lineage>
        <taxon>Bacteria</taxon>
        <taxon>Bacillati</taxon>
        <taxon>Actinomycetota</taxon>
        <taxon>Actinomycetes</taxon>
        <taxon>Micromonosporales</taxon>
        <taxon>Micromonosporaceae</taxon>
        <taxon>Natronosporangium</taxon>
    </lineage>
</organism>
<dbReference type="Proteomes" id="UP000662857">
    <property type="component" value="Chromosome"/>
</dbReference>
<feature type="domain" description="Hydantoinase B/oxoprolinase" evidence="2">
    <location>
        <begin position="5"/>
        <end position="530"/>
    </location>
</feature>
<evidence type="ECO:0000313" key="4">
    <source>
        <dbReference type="Proteomes" id="UP000662857"/>
    </source>
</evidence>
<proteinExistence type="predicted"/>
<evidence type="ECO:0000256" key="1">
    <source>
        <dbReference type="SAM" id="MobiDB-lite"/>
    </source>
</evidence>
<dbReference type="PANTHER" id="PTHR11365">
    <property type="entry name" value="5-OXOPROLINASE RELATED"/>
    <property type="match status" value="1"/>
</dbReference>
<gene>
    <name evidence="3" type="ORF">JQS43_06545</name>
</gene>
<dbReference type="PANTHER" id="PTHR11365:SF23">
    <property type="entry name" value="HYPOTHETICAL 5-OXOPROLINASE (EUROFUNG)-RELATED"/>
    <property type="match status" value="1"/>
</dbReference>
<dbReference type="InterPro" id="IPR045079">
    <property type="entry name" value="Oxoprolinase-like"/>
</dbReference>
<dbReference type="KEGG" id="nhy:JQS43_06545"/>
<name>A0A895YEG7_9ACTN</name>